<dbReference type="Pfam" id="PF00106">
    <property type="entry name" value="adh_short"/>
    <property type="match status" value="1"/>
</dbReference>
<accession>A0AAU7W8W2</accession>
<evidence type="ECO:0000256" key="1">
    <source>
        <dbReference type="ARBA" id="ARBA00006484"/>
    </source>
</evidence>
<dbReference type="Gene3D" id="3.40.225.10">
    <property type="entry name" value="Class II aldolase/adducin N-terminal domain"/>
    <property type="match status" value="1"/>
</dbReference>
<dbReference type="SMART" id="SM01007">
    <property type="entry name" value="Aldolase_II"/>
    <property type="match status" value="1"/>
</dbReference>
<feature type="region of interest" description="Disordered" evidence="3">
    <location>
        <begin position="1"/>
        <end position="22"/>
    </location>
</feature>
<gene>
    <name evidence="5" type="ORF">ABIQ69_16370</name>
</gene>
<dbReference type="GO" id="GO:0016491">
    <property type="term" value="F:oxidoreductase activity"/>
    <property type="evidence" value="ECO:0007669"/>
    <property type="project" value="UniProtKB-KW"/>
</dbReference>
<dbReference type="PANTHER" id="PTHR24321">
    <property type="entry name" value="DEHYDROGENASES, SHORT CHAIN"/>
    <property type="match status" value="1"/>
</dbReference>
<comment type="similarity">
    <text evidence="1">Belongs to the short-chain dehydrogenases/reductases (SDR) family.</text>
</comment>
<dbReference type="SUPFAM" id="SSF53639">
    <property type="entry name" value="AraD/HMP-PK domain-like"/>
    <property type="match status" value="1"/>
</dbReference>
<evidence type="ECO:0000256" key="3">
    <source>
        <dbReference type="SAM" id="MobiDB-lite"/>
    </source>
</evidence>
<dbReference type="InterPro" id="IPR036409">
    <property type="entry name" value="Aldolase_II/adducin_N_sf"/>
</dbReference>
<dbReference type="AlphaFoldDB" id="A0AAU7W8W2"/>
<protein>
    <submittedName>
        <fullName evidence="5">SDR family NAD(P)-dependent oxidoreductase</fullName>
    </submittedName>
</protein>
<sequence length="665" mass="68788">MNEATTTRPSPAAPGAAAEHPLGPDVEAALAEITRASRALGGDPALVLHGGGNTSIKATGTDVTGEPVELVLVKGSGWNLGSIEPAGFAPLRRRRLLDLLRLERLDDERMVNELRQASVDAAAPTASIEALLHAHLPARVALHSHADAIVALTHAAGHDGRVAEVLGDGVLVLPYVMPGFELAKLVAGADLTGIDAIVLSGHGLFTFADGADAALARHLELVARASDALGITAWGEPGEVAPRRGDPLEVARLRAAISAAAERPMFLVQSDSSRALAFAGRPGLAELTSRGTATPEHVIHTKRAPLVGRDVTRYAAEYRAYVERNRARARGPFTELDPAPRVVLDPELGLLTAGATLGAARAAADVASHTMDVIDAADRHGGYRSFDEGESFDIEYWSLEQAKLAAAKRRPLDGEVAVVTGAASGIGRAVAAALLAQGAAVVGIDLNPAVETAFAGTSAGAGWRGVVGDVSDAEVLDAAFSLAARDFGGVDVLVVAAGIFPESQAIADLDDAVWERAMRVNATAVVRALRAGHPYLSLAPRGGRVVLVSTKNVAAPGPGAAAYSASKTAAAQLARVAALEWAGDGIRVNQVDPDAVFDTAIWTPELLAERAARYRLTVEEYRTRNLLGVEVTSALVADAVLAFCTGLPATTGAHLSVDGGNDRVI</sequence>
<dbReference type="RefSeq" id="WP_350348184.1">
    <property type="nucleotide sequence ID" value="NZ_CP158374.1"/>
</dbReference>
<dbReference type="PANTHER" id="PTHR24321:SF14">
    <property type="entry name" value="SHORT-CHAIN TYPE DEHYDROGENASE_REDUCTASE BLR2146-RELATED"/>
    <property type="match status" value="1"/>
</dbReference>
<dbReference type="InterPro" id="IPR001303">
    <property type="entry name" value="Aldolase_II/adducin_N"/>
</dbReference>
<dbReference type="InterPro" id="IPR036291">
    <property type="entry name" value="NAD(P)-bd_dom_sf"/>
</dbReference>
<name>A0AAU7W8W2_9MICO</name>
<evidence type="ECO:0000259" key="4">
    <source>
        <dbReference type="SMART" id="SM01007"/>
    </source>
</evidence>
<evidence type="ECO:0000256" key="2">
    <source>
        <dbReference type="ARBA" id="ARBA00023002"/>
    </source>
</evidence>
<dbReference type="Gene3D" id="3.40.50.720">
    <property type="entry name" value="NAD(P)-binding Rossmann-like Domain"/>
    <property type="match status" value="1"/>
</dbReference>
<dbReference type="PRINTS" id="PR00081">
    <property type="entry name" value="GDHRDH"/>
</dbReference>
<dbReference type="EMBL" id="CP158374">
    <property type="protein sequence ID" value="XBX82163.1"/>
    <property type="molecule type" value="Genomic_DNA"/>
</dbReference>
<dbReference type="SUPFAM" id="SSF51735">
    <property type="entry name" value="NAD(P)-binding Rossmann-fold domains"/>
    <property type="match status" value="1"/>
</dbReference>
<organism evidence="5">
    <name type="scientific">Agromyces sp. G08B096</name>
    <dbReference type="NCBI Taxonomy" id="3156399"/>
    <lineage>
        <taxon>Bacteria</taxon>
        <taxon>Bacillati</taxon>
        <taxon>Actinomycetota</taxon>
        <taxon>Actinomycetes</taxon>
        <taxon>Micrococcales</taxon>
        <taxon>Microbacteriaceae</taxon>
        <taxon>Agromyces</taxon>
    </lineage>
</organism>
<keyword evidence="2" id="KW-0560">Oxidoreductase</keyword>
<evidence type="ECO:0000313" key="5">
    <source>
        <dbReference type="EMBL" id="XBX82163.1"/>
    </source>
</evidence>
<dbReference type="Pfam" id="PF00596">
    <property type="entry name" value="Aldolase_II"/>
    <property type="match status" value="1"/>
</dbReference>
<proteinExistence type="inferred from homology"/>
<feature type="domain" description="Class II aldolase/adducin N-terminal" evidence="4">
    <location>
        <begin position="32"/>
        <end position="229"/>
    </location>
</feature>
<dbReference type="InterPro" id="IPR002347">
    <property type="entry name" value="SDR_fam"/>
</dbReference>
<reference evidence="5" key="1">
    <citation type="submission" date="2024-05" db="EMBL/GenBank/DDBJ databases">
        <authorList>
            <person name="Yu L."/>
        </authorList>
    </citation>
    <scope>NUCLEOTIDE SEQUENCE</scope>
    <source>
        <strain evidence="5">G08B096</strain>
    </source>
</reference>